<organism evidence="1 2">
    <name type="scientific">Halarchaeum grantii</name>
    <dbReference type="NCBI Taxonomy" id="1193105"/>
    <lineage>
        <taxon>Archaea</taxon>
        <taxon>Methanobacteriati</taxon>
        <taxon>Methanobacteriota</taxon>
        <taxon>Stenosarchaea group</taxon>
        <taxon>Halobacteria</taxon>
        <taxon>Halobacteriales</taxon>
        <taxon>Halobacteriaceae</taxon>
    </lineage>
</organism>
<reference evidence="1 2" key="1">
    <citation type="journal article" date="2019" name="Int. J. Syst. Evol. Microbiol.">
        <title>The Global Catalogue of Microorganisms (GCM) 10K type strain sequencing project: providing services to taxonomists for standard genome sequencing and annotation.</title>
        <authorList>
            <consortium name="The Broad Institute Genomics Platform"/>
            <consortium name="The Broad Institute Genome Sequencing Center for Infectious Disease"/>
            <person name="Wu L."/>
            <person name="Ma J."/>
        </authorList>
    </citation>
    <scope>NUCLEOTIDE SEQUENCE [LARGE SCALE GENOMIC DNA]</scope>
    <source>
        <strain evidence="1 2">JCM 19585</strain>
    </source>
</reference>
<proteinExistence type="predicted"/>
<evidence type="ECO:0000313" key="2">
    <source>
        <dbReference type="Proteomes" id="UP000628840"/>
    </source>
</evidence>
<accession>A0A830EZA2</accession>
<gene>
    <name evidence="1" type="ORF">GCM10009037_05200</name>
</gene>
<dbReference type="OrthoDB" id="333505at2157"/>
<dbReference type="RefSeq" id="WP_188878321.1">
    <property type="nucleotide sequence ID" value="NZ_BMPF01000001.1"/>
</dbReference>
<name>A0A830EZA2_9EURY</name>
<dbReference type="Proteomes" id="UP000628840">
    <property type="component" value="Unassembled WGS sequence"/>
</dbReference>
<evidence type="ECO:0008006" key="3">
    <source>
        <dbReference type="Google" id="ProtNLM"/>
    </source>
</evidence>
<dbReference type="AlphaFoldDB" id="A0A830EZA2"/>
<dbReference type="InterPro" id="IPR043854">
    <property type="entry name" value="DUF5816"/>
</dbReference>
<dbReference type="Pfam" id="PF19133">
    <property type="entry name" value="DUF5816"/>
    <property type="match status" value="1"/>
</dbReference>
<sequence>MFEFETGDGETVYVAEDDGERGDEGPFMAVYRTPDREVRYGWYCTNCESIDNAMDAMGRIECNVCGNWRKPDEWDAAHE</sequence>
<comment type="caution">
    <text evidence="1">The sequence shown here is derived from an EMBL/GenBank/DDBJ whole genome shotgun (WGS) entry which is preliminary data.</text>
</comment>
<keyword evidence="2" id="KW-1185">Reference proteome</keyword>
<dbReference type="EMBL" id="BMPF01000001">
    <property type="protein sequence ID" value="GGL24593.1"/>
    <property type="molecule type" value="Genomic_DNA"/>
</dbReference>
<evidence type="ECO:0000313" key="1">
    <source>
        <dbReference type="EMBL" id="GGL24593.1"/>
    </source>
</evidence>
<protein>
    <recommendedName>
        <fullName evidence="3">GNAT family acetyltransferase</fullName>
    </recommendedName>
</protein>